<dbReference type="PANTHER" id="PTHR48081:SF6">
    <property type="entry name" value="PEPTIDASE S9 PROLYL OLIGOPEPTIDASE CATALYTIC DOMAIN-CONTAINING PROTEIN"/>
    <property type="match status" value="1"/>
</dbReference>
<dbReference type="GO" id="GO:0016787">
    <property type="term" value="F:hydrolase activity"/>
    <property type="evidence" value="ECO:0007669"/>
    <property type="project" value="UniProtKB-KW"/>
</dbReference>
<dbReference type="AlphaFoldDB" id="A0A934PQI2"/>
<evidence type="ECO:0000313" key="3">
    <source>
        <dbReference type="EMBL" id="MBK0370746.1"/>
    </source>
</evidence>
<keyword evidence="1 3" id="KW-0378">Hydrolase</keyword>
<dbReference type="EMBL" id="JAEHFV010000006">
    <property type="protein sequence ID" value="MBK0370746.1"/>
    <property type="molecule type" value="Genomic_DNA"/>
</dbReference>
<proteinExistence type="predicted"/>
<reference evidence="3" key="1">
    <citation type="submission" date="2020-12" db="EMBL/GenBank/DDBJ databases">
        <title>Bacterial novel species Flavobacterium sp. SE-1-e isolated from soil.</title>
        <authorList>
            <person name="Jung H.-Y."/>
        </authorList>
    </citation>
    <scope>NUCLEOTIDE SEQUENCE</scope>
    <source>
        <strain evidence="3">SE-1-e</strain>
    </source>
</reference>
<keyword evidence="4" id="KW-1185">Reference proteome</keyword>
<dbReference type="Pfam" id="PF20434">
    <property type="entry name" value="BD-FAE"/>
    <property type="match status" value="1"/>
</dbReference>
<dbReference type="InterPro" id="IPR049492">
    <property type="entry name" value="BD-FAE-like_dom"/>
</dbReference>
<dbReference type="Proteomes" id="UP000609172">
    <property type="component" value="Unassembled WGS sequence"/>
</dbReference>
<protein>
    <submittedName>
        <fullName evidence="3">Alpha/beta hydrolase</fullName>
    </submittedName>
</protein>
<sequence>MKKIPFLLFVLGFCLTFGGYAQQKTINLWSSKIPNSIEAKDYAEKPQLEEDGTVKSTSQVAIPTLSIFEPENGKSNGTAVLIFPGGGYTHLAMNKEGFKVAKWFNSLGITAFVLKYRLPNDLIATNKTIAPLQDAQEAMRYIRSNAKKWNLDTNKIGVLGFSAGGHLGATIATHFEDKVYEPTTAVSARPDFSILVYPVITMNEKYTHMGSRNALLGKNPTQETIEKYSGELQVSANTPPTFLIHATDDGAVPVENSINYYMAFKQHKVSAEMHVYKVGGHGFGLGVKDTSLYWPVVCENWLKSLQLIP</sequence>
<accession>A0A934PQI2</accession>
<name>A0A934PQI2_9FLAO</name>
<dbReference type="RefSeq" id="WP_200106878.1">
    <property type="nucleotide sequence ID" value="NZ_JAEHFV010000006.1"/>
</dbReference>
<dbReference type="PANTHER" id="PTHR48081">
    <property type="entry name" value="AB HYDROLASE SUPERFAMILY PROTEIN C4A8.06C"/>
    <property type="match status" value="1"/>
</dbReference>
<dbReference type="InterPro" id="IPR029058">
    <property type="entry name" value="AB_hydrolase_fold"/>
</dbReference>
<feature type="domain" description="BD-FAE-like" evidence="2">
    <location>
        <begin position="65"/>
        <end position="260"/>
    </location>
</feature>
<evidence type="ECO:0000313" key="4">
    <source>
        <dbReference type="Proteomes" id="UP000609172"/>
    </source>
</evidence>
<dbReference type="Gene3D" id="3.40.50.1820">
    <property type="entry name" value="alpha/beta hydrolase"/>
    <property type="match status" value="1"/>
</dbReference>
<dbReference type="InterPro" id="IPR050300">
    <property type="entry name" value="GDXG_lipolytic_enzyme"/>
</dbReference>
<evidence type="ECO:0000256" key="1">
    <source>
        <dbReference type="ARBA" id="ARBA00022801"/>
    </source>
</evidence>
<comment type="caution">
    <text evidence="3">The sequence shown here is derived from an EMBL/GenBank/DDBJ whole genome shotgun (WGS) entry which is preliminary data.</text>
</comment>
<dbReference type="SUPFAM" id="SSF53474">
    <property type="entry name" value="alpha/beta-Hydrolases"/>
    <property type="match status" value="1"/>
</dbReference>
<evidence type="ECO:0000259" key="2">
    <source>
        <dbReference type="Pfam" id="PF20434"/>
    </source>
</evidence>
<organism evidence="3 4">
    <name type="scientific">Flavobacterium agrisoli</name>
    <dbReference type="NCBI Taxonomy" id="2793066"/>
    <lineage>
        <taxon>Bacteria</taxon>
        <taxon>Pseudomonadati</taxon>
        <taxon>Bacteroidota</taxon>
        <taxon>Flavobacteriia</taxon>
        <taxon>Flavobacteriales</taxon>
        <taxon>Flavobacteriaceae</taxon>
        <taxon>Flavobacterium</taxon>
    </lineage>
</organism>
<gene>
    <name evidence="3" type="ORF">I5M07_12995</name>
</gene>